<evidence type="ECO:0000313" key="17">
    <source>
        <dbReference type="Proteomes" id="UP000051887"/>
    </source>
</evidence>
<protein>
    <recommendedName>
        <fullName evidence="10">Small ribosomal subunit biogenesis GTPase RsgA</fullName>
        <ecNumber evidence="10">3.6.1.-</ecNumber>
    </recommendedName>
</protein>
<dbReference type="EMBL" id="CYSC01000031">
    <property type="protein sequence ID" value="CUH72363.1"/>
    <property type="molecule type" value="Genomic_DNA"/>
</dbReference>
<comment type="subcellular location">
    <subcellularLocation>
        <location evidence="10">Cytoplasm</location>
    </subcellularLocation>
</comment>
<dbReference type="EMBL" id="CYSB01000041">
    <property type="protein sequence ID" value="CUH70007.1"/>
    <property type="molecule type" value="Genomic_DNA"/>
</dbReference>
<evidence type="ECO:0000256" key="2">
    <source>
        <dbReference type="ARBA" id="ARBA00022517"/>
    </source>
</evidence>
<feature type="domain" description="CP-type G" evidence="13">
    <location>
        <begin position="106"/>
        <end position="263"/>
    </location>
</feature>
<feature type="binding site" evidence="10">
    <location>
        <position position="293"/>
    </location>
    <ligand>
        <name>Zn(2+)</name>
        <dbReference type="ChEBI" id="CHEBI:29105"/>
    </ligand>
</feature>
<keyword evidence="7 10" id="KW-0862">Zinc</keyword>
<comment type="similarity">
    <text evidence="10">Belongs to the TRAFAC class YlqF/YawG GTPase family. RsgA subfamily.</text>
</comment>
<evidence type="ECO:0000256" key="11">
    <source>
        <dbReference type="SAM" id="MobiDB-lite"/>
    </source>
</evidence>
<comment type="subunit">
    <text evidence="10">Monomer. Associates with 30S ribosomal subunit, binds 16S rRNA.</text>
</comment>
<keyword evidence="4 10" id="KW-0699">rRNA-binding</keyword>
<dbReference type="RefSeq" id="WP_058243563.1">
    <property type="nucleotide sequence ID" value="NZ_CYSB01000041.1"/>
</dbReference>
<dbReference type="SUPFAM" id="SSF52540">
    <property type="entry name" value="P-loop containing nucleoside triphosphate hydrolases"/>
    <property type="match status" value="1"/>
</dbReference>
<dbReference type="GO" id="GO:0046872">
    <property type="term" value="F:metal ion binding"/>
    <property type="evidence" value="ECO:0007669"/>
    <property type="project" value="UniProtKB-KW"/>
</dbReference>
<evidence type="ECO:0000313" key="14">
    <source>
        <dbReference type="EMBL" id="CUH70007.1"/>
    </source>
</evidence>
<dbReference type="PROSITE" id="PS51721">
    <property type="entry name" value="G_CP"/>
    <property type="match status" value="1"/>
</dbReference>
<dbReference type="GO" id="GO:0005525">
    <property type="term" value="F:GTP binding"/>
    <property type="evidence" value="ECO:0007669"/>
    <property type="project" value="UniProtKB-UniRule"/>
</dbReference>
<dbReference type="AlphaFoldDB" id="A0A0P1FUH0"/>
<feature type="binding site" evidence="10">
    <location>
        <position position="291"/>
    </location>
    <ligand>
        <name>Zn(2+)</name>
        <dbReference type="ChEBI" id="CHEBI:29105"/>
    </ligand>
</feature>
<evidence type="ECO:0000259" key="12">
    <source>
        <dbReference type="PROSITE" id="PS50936"/>
    </source>
</evidence>
<feature type="binding site" evidence="10">
    <location>
        <position position="299"/>
    </location>
    <ligand>
        <name>Zn(2+)</name>
        <dbReference type="ChEBI" id="CHEBI:29105"/>
    </ligand>
</feature>
<dbReference type="Gene3D" id="3.40.50.300">
    <property type="entry name" value="P-loop containing nucleotide triphosphate hydrolases"/>
    <property type="match status" value="1"/>
</dbReference>
<dbReference type="InterPro" id="IPR030378">
    <property type="entry name" value="G_CP_dom"/>
</dbReference>
<keyword evidence="5 10" id="KW-0547">Nucleotide-binding</keyword>
<keyword evidence="2 10" id="KW-0690">Ribosome biogenesis</keyword>
<accession>A0A0P1FUH0</accession>
<feature type="binding site" evidence="10">
    <location>
        <begin position="205"/>
        <end position="213"/>
    </location>
    <ligand>
        <name>GTP</name>
        <dbReference type="ChEBI" id="CHEBI:37565"/>
    </ligand>
</feature>
<proteinExistence type="inferred from homology"/>
<dbReference type="PANTHER" id="PTHR32120">
    <property type="entry name" value="SMALL RIBOSOMAL SUBUNIT BIOGENESIS GTPASE RSGA"/>
    <property type="match status" value="1"/>
</dbReference>
<dbReference type="HAMAP" id="MF_01820">
    <property type="entry name" value="GTPase_RsgA"/>
    <property type="match status" value="1"/>
</dbReference>
<dbReference type="InterPro" id="IPR027417">
    <property type="entry name" value="P-loop_NTPase"/>
</dbReference>
<dbReference type="PANTHER" id="PTHR32120:SF10">
    <property type="entry name" value="SMALL RIBOSOMAL SUBUNIT BIOGENESIS GTPASE RSGA"/>
    <property type="match status" value="1"/>
</dbReference>
<name>A0A0P1FUH0_9RHOB</name>
<keyword evidence="3 10" id="KW-0479">Metal-binding</keyword>
<reference evidence="14 16" key="1">
    <citation type="submission" date="2015-09" db="EMBL/GenBank/DDBJ databases">
        <authorList>
            <person name="Rodrigo-Torres L."/>
            <person name="Arahal D.R."/>
        </authorList>
    </citation>
    <scope>NUCLEOTIDE SEQUENCE [LARGE SCALE GENOMIC DNA]</scope>
    <source>
        <strain evidence="14 16">CECT 5118</strain>
    </source>
</reference>
<evidence type="ECO:0000256" key="3">
    <source>
        <dbReference type="ARBA" id="ARBA00022723"/>
    </source>
</evidence>
<evidence type="ECO:0000313" key="16">
    <source>
        <dbReference type="Proteomes" id="UP000051086"/>
    </source>
</evidence>
<evidence type="ECO:0000259" key="13">
    <source>
        <dbReference type="PROSITE" id="PS51721"/>
    </source>
</evidence>
<feature type="binding site" evidence="10">
    <location>
        <position position="286"/>
    </location>
    <ligand>
        <name>Zn(2+)</name>
        <dbReference type="ChEBI" id="CHEBI:29105"/>
    </ligand>
</feature>
<keyword evidence="9 10" id="KW-0342">GTP-binding</keyword>
<dbReference type="OrthoDB" id="9809485at2"/>
<dbReference type="PROSITE" id="PS50936">
    <property type="entry name" value="ENGC_GTPASE"/>
    <property type="match status" value="1"/>
</dbReference>
<dbReference type="Proteomes" id="UP000051887">
    <property type="component" value="Unassembled WGS sequence"/>
</dbReference>
<evidence type="ECO:0000256" key="10">
    <source>
        <dbReference type="HAMAP-Rule" id="MF_01820"/>
    </source>
</evidence>
<evidence type="ECO:0000256" key="9">
    <source>
        <dbReference type="ARBA" id="ARBA00023134"/>
    </source>
</evidence>
<comment type="function">
    <text evidence="10">One of several proteins that assist in the late maturation steps of the functional core of the 30S ribosomal subunit. Helps release RbfA from mature subunits. May play a role in the assembly of ribosomal proteins into the subunit. Circularly permuted GTPase that catalyzes slow GTP hydrolysis, GTPase activity is stimulated by the 30S ribosomal subunit.</text>
</comment>
<evidence type="ECO:0000256" key="5">
    <source>
        <dbReference type="ARBA" id="ARBA00022741"/>
    </source>
</evidence>
<dbReference type="GO" id="GO:0003924">
    <property type="term" value="F:GTPase activity"/>
    <property type="evidence" value="ECO:0007669"/>
    <property type="project" value="UniProtKB-UniRule"/>
</dbReference>
<comment type="cofactor">
    <cofactor evidence="10">
        <name>Zn(2+)</name>
        <dbReference type="ChEBI" id="CHEBI:29105"/>
    </cofactor>
    <text evidence="10">Binds 1 zinc ion per subunit.</text>
</comment>
<dbReference type="NCBIfam" id="TIGR00157">
    <property type="entry name" value="ribosome small subunit-dependent GTPase A"/>
    <property type="match status" value="1"/>
</dbReference>
<dbReference type="Gene3D" id="1.10.40.50">
    <property type="entry name" value="Probable gtpase engc, domain 3"/>
    <property type="match status" value="1"/>
</dbReference>
<dbReference type="InterPro" id="IPR010914">
    <property type="entry name" value="RsgA_GTPase_dom"/>
</dbReference>
<feature type="domain" description="EngC GTPase" evidence="12">
    <location>
        <begin position="114"/>
        <end position="261"/>
    </location>
</feature>
<dbReference type="InterPro" id="IPR004881">
    <property type="entry name" value="Ribosome_biogen_GTPase_RsgA"/>
</dbReference>
<evidence type="ECO:0000256" key="6">
    <source>
        <dbReference type="ARBA" id="ARBA00022801"/>
    </source>
</evidence>
<evidence type="ECO:0000256" key="1">
    <source>
        <dbReference type="ARBA" id="ARBA00022490"/>
    </source>
</evidence>
<feature type="region of interest" description="Disordered" evidence="11">
    <location>
        <begin position="1"/>
        <end position="23"/>
    </location>
</feature>
<dbReference type="GO" id="GO:0019843">
    <property type="term" value="F:rRNA binding"/>
    <property type="evidence" value="ECO:0007669"/>
    <property type="project" value="UniProtKB-KW"/>
</dbReference>
<feature type="binding site" evidence="10">
    <location>
        <begin position="153"/>
        <end position="156"/>
    </location>
    <ligand>
        <name>GTP</name>
        <dbReference type="ChEBI" id="CHEBI:37565"/>
    </ligand>
</feature>
<sequence length="358" mass="38712">MVRDYSAFLPGGKPPRREPTALEGLGWGPAFASQIDAGALTETPPVRVVAVHRSGLQVVGDGIDETIPPGPEATVGDWLLYDRARPRSSRVLERKSLIKRRAPGTGREVQLIAANIDTVFVVTSCNQDFNVARLERYVALAFEAGIEPVIVLTKADLAEDPTPYVEEARKVSDRVPVVALDARGEEPTAALADWCKPGRTVAFLGSSGVGKSTLTNALLGTQAIATQGIREDDARGRHTTTRRELHATPGGCLVLDTPGMRELQLTDAAAGIADVFEDIEALAAKCRFADCRHETEPGCAVQTVIENDSLDPARLARWRKLQAEDAFNSSSLAERREKDRAFGKLVRSAVKAKADRDR</sequence>
<keyword evidence="16" id="KW-1185">Reference proteome</keyword>
<reference evidence="15 17" key="2">
    <citation type="submission" date="2015-09" db="EMBL/GenBank/DDBJ databases">
        <authorList>
            <consortium name="Swine Surveillance"/>
        </authorList>
    </citation>
    <scope>NUCLEOTIDE SEQUENCE [LARGE SCALE GENOMIC DNA]</scope>
    <source>
        <strain evidence="15 17">5120</strain>
    </source>
</reference>
<dbReference type="CDD" id="cd01854">
    <property type="entry name" value="YjeQ_EngC"/>
    <property type="match status" value="1"/>
</dbReference>
<organism evidence="15 17">
    <name type="scientific">Thalassovita autumnalis</name>
    <dbReference type="NCBI Taxonomy" id="2072972"/>
    <lineage>
        <taxon>Bacteria</taxon>
        <taxon>Pseudomonadati</taxon>
        <taxon>Pseudomonadota</taxon>
        <taxon>Alphaproteobacteria</taxon>
        <taxon>Rhodobacterales</taxon>
        <taxon>Roseobacteraceae</taxon>
        <taxon>Thalassovita</taxon>
    </lineage>
</organism>
<gene>
    <name evidence="15" type="primary">rsgA_1</name>
    <name evidence="10" type="synonym">rsgA</name>
    <name evidence="14" type="synonym">rsgA_2</name>
    <name evidence="14" type="ORF">TL5118_03979</name>
    <name evidence="15" type="ORF">TL5120_02162</name>
</gene>
<evidence type="ECO:0000313" key="15">
    <source>
        <dbReference type="EMBL" id="CUH72363.1"/>
    </source>
</evidence>
<dbReference type="EC" id="3.6.1.-" evidence="10"/>
<evidence type="ECO:0000256" key="4">
    <source>
        <dbReference type="ARBA" id="ARBA00022730"/>
    </source>
</evidence>
<dbReference type="GO" id="GO:0042274">
    <property type="term" value="P:ribosomal small subunit biogenesis"/>
    <property type="evidence" value="ECO:0007669"/>
    <property type="project" value="UniProtKB-UniRule"/>
</dbReference>
<keyword evidence="6 10" id="KW-0378">Hydrolase</keyword>
<dbReference type="Proteomes" id="UP000051086">
    <property type="component" value="Unassembled WGS sequence"/>
</dbReference>
<evidence type="ECO:0000256" key="7">
    <source>
        <dbReference type="ARBA" id="ARBA00022833"/>
    </source>
</evidence>
<keyword evidence="8 10" id="KW-0694">RNA-binding</keyword>
<keyword evidence="1 10" id="KW-0963">Cytoplasm</keyword>
<dbReference type="Pfam" id="PF03193">
    <property type="entry name" value="RsgA_GTPase"/>
    <property type="match status" value="1"/>
</dbReference>
<evidence type="ECO:0000256" key="8">
    <source>
        <dbReference type="ARBA" id="ARBA00022884"/>
    </source>
</evidence>
<dbReference type="GO" id="GO:0005737">
    <property type="term" value="C:cytoplasm"/>
    <property type="evidence" value="ECO:0007669"/>
    <property type="project" value="UniProtKB-SubCell"/>
</dbReference>